<dbReference type="AlphaFoldDB" id="A0A3G8GYK3"/>
<evidence type="ECO:0000256" key="3">
    <source>
        <dbReference type="ARBA" id="ARBA00022448"/>
    </source>
</evidence>
<dbReference type="PANTHER" id="PTHR32063">
    <property type="match status" value="1"/>
</dbReference>
<dbReference type="Gene3D" id="3.30.70.1320">
    <property type="entry name" value="Multidrug efflux transporter AcrB pore domain like"/>
    <property type="match status" value="1"/>
</dbReference>
<proteinExistence type="inferred from homology"/>
<dbReference type="Gene3D" id="3.30.70.1430">
    <property type="entry name" value="Multidrug efflux transporter AcrB pore domain"/>
    <property type="match status" value="2"/>
</dbReference>
<feature type="transmembrane region" description="Helical" evidence="9">
    <location>
        <begin position="473"/>
        <end position="500"/>
    </location>
</feature>
<dbReference type="PANTHER" id="PTHR32063:SF76">
    <property type="entry name" value="EFFLUX PUMP MEMBRANE TRANSPORTER"/>
    <property type="match status" value="1"/>
</dbReference>
<evidence type="ECO:0000256" key="2">
    <source>
        <dbReference type="ARBA" id="ARBA00010942"/>
    </source>
</evidence>
<keyword evidence="7 9" id="KW-1133">Transmembrane helix</keyword>
<dbReference type="SUPFAM" id="SSF82866">
    <property type="entry name" value="Multidrug efflux transporter AcrB transmembrane domain"/>
    <property type="match status" value="2"/>
</dbReference>
<feature type="region of interest" description="Disordered" evidence="10">
    <location>
        <begin position="1036"/>
        <end position="1060"/>
    </location>
</feature>
<feature type="compositionally biased region" description="Pro residues" evidence="10">
    <location>
        <begin position="1049"/>
        <end position="1060"/>
    </location>
</feature>
<evidence type="ECO:0000256" key="4">
    <source>
        <dbReference type="ARBA" id="ARBA00022475"/>
    </source>
</evidence>
<evidence type="ECO:0000256" key="9">
    <source>
        <dbReference type="RuleBase" id="RU364070"/>
    </source>
</evidence>
<feature type="transmembrane region" description="Helical" evidence="9">
    <location>
        <begin position="536"/>
        <end position="554"/>
    </location>
</feature>
<feature type="transmembrane region" description="Helical" evidence="9">
    <location>
        <begin position="12"/>
        <end position="34"/>
    </location>
</feature>
<evidence type="ECO:0000313" key="12">
    <source>
        <dbReference type="EMBL" id="AZG13257.1"/>
    </source>
</evidence>
<feature type="transmembrane region" description="Helical" evidence="9">
    <location>
        <begin position="897"/>
        <end position="917"/>
    </location>
</feature>
<evidence type="ECO:0000256" key="8">
    <source>
        <dbReference type="ARBA" id="ARBA00023136"/>
    </source>
</evidence>
<dbReference type="Gene3D" id="3.30.2090.10">
    <property type="entry name" value="Multidrug efflux transporter AcrB TolC docking domain, DN and DC subdomains"/>
    <property type="match status" value="2"/>
</dbReference>
<feature type="transmembrane region" description="Helical" evidence="9">
    <location>
        <begin position="437"/>
        <end position="461"/>
    </location>
</feature>
<dbReference type="Gene3D" id="3.30.70.1440">
    <property type="entry name" value="Multidrug efflux transporter AcrB pore domain"/>
    <property type="match status" value="1"/>
</dbReference>
<dbReference type="PRINTS" id="PR00702">
    <property type="entry name" value="ACRIFLAVINRP"/>
</dbReference>
<dbReference type="Gene3D" id="1.20.1640.10">
    <property type="entry name" value="Multidrug efflux transporter AcrB transmembrane domain"/>
    <property type="match status" value="2"/>
</dbReference>
<dbReference type="PROSITE" id="PS50156">
    <property type="entry name" value="SSD"/>
    <property type="match status" value="1"/>
</dbReference>
<dbReference type="InterPro" id="IPR027463">
    <property type="entry name" value="AcrB_DN_DC_subdom"/>
</dbReference>
<dbReference type="GO" id="GO:0042910">
    <property type="term" value="F:xenobiotic transmembrane transporter activity"/>
    <property type="evidence" value="ECO:0007669"/>
    <property type="project" value="TreeGrafter"/>
</dbReference>
<evidence type="ECO:0000256" key="5">
    <source>
        <dbReference type="ARBA" id="ARBA00022519"/>
    </source>
</evidence>
<evidence type="ECO:0000313" key="13">
    <source>
        <dbReference type="Proteomes" id="UP000270411"/>
    </source>
</evidence>
<dbReference type="GO" id="GO:0015562">
    <property type="term" value="F:efflux transmembrane transporter activity"/>
    <property type="evidence" value="ECO:0007669"/>
    <property type="project" value="InterPro"/>
</dbReference>
<dbReference type="Pfam" id="PF00873">
    <property type="entry name" value="ACR_tran"/>
    <property type="match status" value="1"/>
</dbReference>
<dbReference type="NCBIfam" id="TIGR00915">
    <property type="entry name" value="2A0602"/>
    <property type="match status" value="1"/>
</dbReference>
<dbReference type="InterPro" id="IPR000731">
    <property type="entry name" value="SSD"/>
</dbReference>
<gene>
    <name evidence="12" type="ORF">EHF44_07265</name>
</gene>
<comment type="subcellular location">
    <subcellularLocation>
        <location evidence="1 9">Cell inner membrane</location>
        <topology evidence="1 9">Multi-pass membrane protein</topology>
    </subcellularLocation>
</comment>
<feature type="transmembrane region" description="Helical" evidence="9">
    <location>
        <begin position="343"/>
        <end position="362"/>
    </location>
</feature>
<dbReference type="NCBIfam" id="NF000282">
    <property type="entry name" value="RND_permease_1"/>
    <property type="match status" value="1"/>
</dbReference>
<feature type="domain" description="SSD" evidence="11">
    <location>
        <begin position="372"/>
        <end position="498"/>
    </location>
</feature>
<dbReference type="FunFam" id="1.20.1640.10:FF:000001">
    <property type="entry name" value="Efflux pump membrane transporter"/>
    <property type="match status" value="1"/>
</dbReference>
<accession>A0A3G8GYK3</accession>
<dbReference type="SUPFAM" id="SSF82714">
    <property type="entry name" value="Multidrug efflux transporter AcrB TolC docking domain, DN and DC subdomains"/>
    <property type="match status" value="2"/>
</dbReference>
<feature type="transmembrane region" description="Helical" evidence="9">
    <location>
        <begin position="369"/>
        <end position="389"/>
    </location>
</feature>
<protein>
    <recommendedName>
        <fullName evidence="9">Efflux pump membrane transporter</fullName>
    </recommendedName>
</protein>
<keyword evidence="8 9" id="KW-0472">Membrane</keyword>
<organism evidence="12 13">
    <name type="scientific">Cupriavidus pauculus</name>
    <dbReference type="NCBI Taxonomy" id="82633"/>
    <lineage>
        <taxon>Bacteria</taxon>
        <taxon>Pseudomonadati</taxon>
        <taxon>Pseudomonadota</taxon>
        <taxon>Betaproteobacteria</taxon>
        <taxon>Burkholderiales</taxon>
        <taxon>Burkholderiaceae</taxon>
        <taxon>Cupriavidus</taxon>
    </lineage>
</organism>
<evidence type="ECO:0000256" key="1">
    <source>
        <dbReference type="ARBA" id="ARBA00004429"/>
    </source>
</evidence>
<feature type="transmembrane region" description="Helical" evidence="9">
    <location>
        <begin position="395"/>
        <end position="416"/>
    </location>
</feature>
<comment type="similarity">
    <text evidence="2 9">Belongs to the resistance-nodulation-cell division (RND) (TC 2.A.6) family.</text>
</comment>
<keyword evidence="4" id="KW-1003">Cell membrane</keyword>
<dbReference type="OrthoDB" id="9176627at2"/>
<evidence type="ECO:0000256" key="7">
    <source>
        <dbReference type="ARBA" id="ARBA00022989"/>
    </source>
</evidence>
<sequence>MLSAFCVNRPIFAMVVSLIIVIGGGVAMFALPIAQYPDITPPQVTVSATYAGADSDTVAQTVAAPIETQVNGADNMIYMQSTSSPTGSMTLNVYFDIGTDPDTAQVQVQNRVNLALPQLPDTVQKTGINVQKRSSSFLLLIAVYSPDGRFDQQYINNYANLYVLDAIKRVNGANQAQIMGSADLAMRIWLRPDRMAALGITAQDVQRAVQSQNEQFGAGSVGQAPNARPVELSFPLVTPGRLTTPEQFDNIILRADSQGAAIVRLRDVGHAEIGQQQYTLRSSLNSKAATIIAVYQQPGSNAIQVAKDVKQTLDEMSKTFPAGMAYKVSLDTTEFVSASIEEVVHTLVEAVILVVLVVFIFLQNFRATVIPVLAVFVSIIGTFAGLLALGFSINLLTLFALVLAIGIVVDDAIVVVENVERNMSEFHLSPRDATLRAMEEVTGPVIAIVLVLSAVFIPVAFVSGTTGQLYRQFALTIVVSVVISGFCALTLSPALAAMILKPGHHTPWRGFVWFNTKFDRLVHHYGNWVRGFMRRVVLALVLFAVMIVAVWQMFSRIPTAFVPAEDQGYVLVAVIMPDSASLDRTEKVTEQVAAMFREHPAVEDASALSGYSFIDSQYKTNAGTVFVGMKSFKQRDTADLGVPAMLQAMTPKLRAIPEAVIIPVNPPSIPGLGSQGGFEFWVQSRGTGNTAELEAATRNFIKAAAGHPELGRLTSTIQSASRQMRVEVDKEKAETMGVPIADVYGTLQTQFGSLYVSQFSQYSRVWQVILQAEPQFRGTPNDLEYLYVRGRDDKMVPVSGLLLNRYGSGPDLLSRFNNFPAAKITGDAAPGYSSGQALAAMEAVARETLPAGYGFAWSGEAFEQKKSGNTTTIVFVFGIVMVFLILAAQYESWSLPLSILTAVPFGIFGALLAILLRGLSNDVYFQIGLVTLIGLAAKNAILIVEFAVMKHKEGLSHADAAVEAAKLRLRPIVMTSLAFILGAVPLFIASGAGSNSRHSIGTGIIGGMIAATTLALLFVPLFSWLVGTAADKWAARKRRRTPEAATTPTTPPTPPAGEPS</sequence>
<feature type="transmembrane region" description="Helical" evidence="9">
    <location>
        <begin position="923"/>
        <end position="948"/>
    </location>
</feature>
<keyword evidence="3 9" id="KW-0813">Transport</keyword>
<feature type="transmembrane region" description="Helical" evidence="9">
    <location>
        <begin position="969"/>
        <end position="992"/>
    </location>
</feature>
<reference evidence="13" key="1">
    <citation type="submission" date="2018-11" db="EMBL/GenBank/DDBJ databases">
        <title>FDA dAtabase for Regulatory Grade micrObial Sequences (FDA-ARGOS): Supporting development and validation of Infectious Disease Dx tests.</title>
        <authorList>
            <person name="Goldberg B."/>
            <person name="Campos J."/>
            <person name="Tallon L."/>
            <person name="Sadzewicz L."/>
            <person name="Zhao X."/>
            <person name="Vavikolanu K."/>
            <person name="Mehta A."/>
            <person name="Aluvathingal J."/>
            <person name="Nadendla S."/>
            <person name="Geyer C."/>
            <person name="Nandy P."/>
            <person name="Yan Y."/>
            <person name="Sichtig H."/>
        </authorList>
    </citation>
    <scope>NUCLEOTIDE SEQUENCE [LARGE SCALE GENOMIC DNA]</scope>
    <source>
        <strain evidence="13">FDAARGOS_614</strain>
    </source>
</reference>
<evidence type="ECO:0000259" key="11">
    <source>
        <dbReference type="PROSITE" id="PS50156"/>
    </source>
</evidence>
<feature type="transmembrane region" description="Helical" evidence="9">
    <location>
        <begin position="1004"/>
        <end position="1030"/>
    </location>
</feature>
<dbReference type="GO" id="GO:0005886">
    <property type="term" value="C:plasma membrane"/>
    <property type="evidence" value="ECO:0007669"/>
    <property type="project" value="UniProtKB-SubCell"/>
</dbReference>
<dbReference type="SUPFAM" id="SSF82693">
    <property type="entry name" value="Multidrug efflux transporter AcrB pore domain, PN1, PN2, PC1 and PC2 subdomains"/>
    <property type="match status" value="3"/>
</dbReference>
<dbReference type="GO" id="GO:0009636">
    <property type="term" value="P:response to toxic substance"/>
    <property type="evidence" value="ECO:0007669"/>
    <property type="project" value="UniProtKB-ARBA"/>
</dbReference>
<dbReference type="KEGG" id="cpau:EHF44_07265"/>
<evidence type="ECO:0000256" key="6">
    <source>
        <dbReference type="ARBA" id="ARBA00022692"/>
    </source>
</evidence>
<keyword evidence="6 9" id="KW-0812">Transmembrane</keyword>
<dbReference type="InterPro" id="IPR001036">
    <property type="entry name" value="Acrflvin-R"/>
</dbReference>
<dbReference type="EMBL" id="CP033969">
    <property type="protein sequence ID" value="AZG13257.1"/>
    <property type="molecule type" value="Genomic_DNA"/>
</dbReference>
<dbReference type="FunFam" id="3.30.70.1430:FF:000001">
    <property type="entry name" value="Efflux pump membrane transporter"/>
    <property type="match status" value="1"/>
</dbReference>
<evidence type="ECO:0000256" key="10">
    <source>
        <dbReference type="SAM" id="MobiDB-lite"/>
    </source>
</evidence>
<feature type="transmembrane region" description="Helical" evidence="9">
    <location>
        <begin position="872"/>
        <end position="890"/>
    </location>
</feature>
<name>A0A3G8GYK3_9BURK</name>
<dbReference type="RefSeq" id="WP_124683118.1">
    <property type="nucleotide sequence ID" value="NZ_CP033969.1"/>
</dbReference>
<keyword evidence="5 9" id="KW-0997">Cell inner membrane</keyword>
<dbReference type="Proteomes" id="UP000270411">
    <property type="component" value="Chromosome 1"/>
</dbReference>
<dbReference type="InterPro" id="IPR004764">
    <property type="entry name" value="MdtF-like"/>
</dbReference>